<dbReference type="Proteomes" id="UP000219994">
    <property type="component" value="Unassembled WGS sequence"/>
</dbReference>
<feature type="domain" description="Integrase catalytic" evidence="1">
    <location>
        <begin position="1"/>
        <end position="92"/>
    </location>
</feature>
<sequence>MSSTRAAFFVASGIPRIEQVMTDNAWAYRHSLTTMVAKLGATQIFIKPHCPRQNRNLERFTRTLQTESAYRYPFTSNTEHQAALAPWLNTYR</sequence>
<comment type="caution">
    <text evidence="2">The sequence shown here is derived from an EMBL/GenBank/DDBJ whole genome shotgun (WGS) entry which is preliminary data.</text>
</comment>
<dbReference type="GO" id="GO:0015074">
    <property type="term" value="P:DNA integration"/>
    <property type="evidence" value="ECO:0007669"/>
    <property type="project" value="InterPro"/>
</dbReference>
<gene>
    <name evidence="2" type="ORF">B5766_05835</name>
</gene>
<dbReference type="Gene3D" id="3.30.420.10">
    <property type="entry name" value="Ribonuclease H-like superfamily/Ribonuclease H"/>
    <property type="match status" value="1"/>
</dbReference>
<evidence type="ECO:0000313" key="2">
    <source>
        <dbReference type="EMBL" id="PDQ35574.1"/>
    </source>
</evidence>
<organism evidence="2 3">
    <name type="scientific">Candidatus Lumbricidiphila eiseniae</name>
    <dbReference type="NCBI Taxonomy" id="1969409"/>
    <lineage>
        <taxon>Bacteria</taxon>
        <taxon>Bacillati</taxon>
        <taxon>Actinomycetota</taxon>
        <taxon>Actinomycetes</taxon>
        <taxon>Micrococcales</taxon>
        <taxon>Microbacteriaceae</taxon>
        <taxon>Candidatus Lumbricidiphila</taxon>
    </lineage>
</organism>
<accession>A0A2A6FRR8</accession>
<evidence type="ECO:0000313" key="3">
    <source>
        <dbReference type="Proteomes" id="UP000219994"/>
    </source>
</evidence>
<proteinExistence type="predicted"/>
<dbReference type="AlphaFoldDB" id="A0A2A6FRR8"/>
<name>A0A2A6FRR8_9MICO</name>
<dbReference type="EMBL" id="NAEP01000032">
    <property type="protein sequence ID" value="PDQ35574.1"/>
    <property type="molecule type" value="Genomic_DNA"/>
</dbReference>
<dbReference type="InterPro" id="IPR001584">
    <property type="entry name" value="Integrase_cat-core"/>
</dbReference>
<dbReference type="Pfam" id="PF13683">
    <property type="entry name" value="rve_3"/>
    <property type="match status" value="1"/>
</dbReference>
<dbReference type="SUPFAM" id="SSF53098">
    <property type="entry name" value="Ribonuclease H-like"/>
    <property type="match status" value="1"/>
</dbReference>
<dbReference type="PROSITE" id="PS50994">
    <property type="entry name" value="INTEGRASE"/>
    <property type="match status" value="1"/>
</dbReference>
<dbReference type="GO" id="GO:0003676">
    <property type="term" value="F:nucleic acid binding"/>
    <property type="evidence" value="ECO:0007669"/>
    <property type="project" value="InterPro"/>
</dbReference>
<protein>
    <recommendedName>
        <fullName evidence="1">Integrase catalytic domain-containing protein</fullName>
    </recommendedName>
</protein>
<evidence type="ECO:0000259" key="1">
    <source>
        <dbReference type="PROSITE" id="PS50994"/>
    </source>
</evidence>
<dbReference type="InterPro" id="IPR012337">
    <property type="entry name" value="RNaseH-like_sf"/>
</dbReference>
<reference evidence="3" key="1">
    <citation type="submission" date="2017-03" db="EMBL/GenBank/DDBJ databases">
        <authorList>
            <person name="Lund M.B."/>
        </authorList>
    </citation>
    <scope>NUCLEOTIDE SEQUENCE [LARGE SCALE GENOMIC DNA]</scope>
</reference>
<dbReference type="InterPro" id="IPR036397">
    <property type="entry name" value="RNaseH_sf"/>
</dbReference>